<dbReference type="EMBL" id="GBRH01269492">
    <property type="protein sequence ID" value="JAD28403.1"/>
    <property type="molecule type" value="Transcribed_RNA"/>
</dbReference>
<name>A0A0A8YRS4_ARUDO</name>
<sequence>MLARTRIHSVSVLSFLDIMLPAATIARGKPTHFFTMSFAVSVRSLGHIPSCKNAFLQNKL</sequence>
<proteinExistence type="predicted"/>
<keyword evidence="1" id="KW-0732">Signal</keyword>
<organism evidence="2">
    <name type="scientific">Arundo donax</name>
    <name type="common">Giant reed</name>
    <name type="synonym">Donax arundinaceus</name>
    <dbReference type="NCBI Taxonomy" id="35708"/>
    <lineage>
        <taxon>Eukaryota</taxon>
        <taxon>Viridiplantae</taxon>
        <taxon>Streptophyta</taxon>
        <taxon>Embryophyta</taxon>
        <taxon>Tracheophyta</taxon>
        <taxon>Spermatophyta</taxon>
        <taxon>Magnoliopsida</taxon>
        <taxon>Liliopsida</taxon>
        <taxon>Poales</taxon>
        <taxon>Poaceae</taxon>
        <taxon>PACMAD clade</taxon>
        <taxon>Arundinoideae</taxon>
        <taxon>Arundineae</taxon>
        <taxon>Arundo</taxon>
    </lineage>
</organism>
<reference evidence="2" key="2">
    <citation type="journal article" date="2015" name="Data Brief">
        <title>Shoot transcriptome of the giant reed, Arundo donax.</title>
        <authorList>
            <person name="Barrero R.A."/>
            <person name="Guerrero F.D."/>
            <person name="Moolhuijzen P."/>
            <person name="Goolsby J.A."/>
            <person name="Tidwell J."/>
            <person name="Bellgard S.E."/>
            <person name="Bellgard M.I."/>
        </authorList>
    </citation>
    <scope>NUCLEOTIDE SEQUENCE</scope>
    <source>
        <tissue evidence="2">Shoot tissue taken approximately 20 cm above the soil surface</tissue>
    </source>
</reference>
<evidence type="ECO:0000313" key="2">
    <source>
        <dbReference type="EMBL" id="JAD28403.1"/>
    </source>
</evidence>
<evidence type="ECO:0000256" key="1">
    <source>
        <dbReference type="SAM" id="SignalP"/>
    </source>
</evidence>
<feature type="signal peptide" evidence="1">
    <location>
        <begin position="1"/>
        <end position="28"/>
    </location>
</feature>
<protein>
    <submittedName>
        <fullName evidence="2">Uncharacterized protein</fullName>
    </submittedName>
</protein>
<dbReference type="AlphaFoldDB" id="A0A0A8YRS4"/>
<reference evidence="2" key="1">
    <citation type="submission" date="2014-09" db="EMBL/GenBank/DDBJ databases">
        <authorList>
            <person name="Magalhaes I.L.F."/>
            <person name="Oliveira U."/>
            <person name="Santos F.R."/>
            <person name="Vidigal T.H.D.A."/>
            <person name="Brescovit A.D."/>
            <person name="Santos A.J."/>
        </authorList>
    </citation>
    <scope>NUCLEOTIDE SEQUENCE</scope>
    <source>
        <tissue evidence="2">Shoot tissue taken approximately 20 cm above the soil surface</tissue>
    </source>
</reference>
<accession>A0A0A8YRS4</accession>
<feature type="chain" id="PRO_5002059781" evidence="1">
    <location>
        <begin position="29"/>
        <end position="60"/>
    </location>
</feature>